<dbReference type="Proteomes" id="UP001168528">
    <property type="component" value="Unassembled WGS sequence"/>
</dbReference>
<dbReference type="InterPro" id="IPR002033">
    <property type="entry name" value="TatC"/>
</dbReference>
<gene>
    <name evidence="5 6" type="primary">tatC</name>
    <name evidence="6" type="ORF">Q0590_22630</name>
</gene>
<keyword evidence="7" id="KW-1185">Reference proteome</keyword>
<comment type="subunit">
    <text evidence="5">Forms a complex with TatA.</text>
</comment>
<evidence type="ECO:0000313" key="6">
    <source>
        <dbReference type="EMBL" id="MDO1449090.1"/>
    </source>
</evidence>
<organism evidence="6 7">
    <name type="scientific">Rhodocytophaga aerolata</name>
    <dbReference type="NCBI Taxonomy" id="455078"/>
    <lineage>
        <taxon>Bacteria</taxon>
        <taxon>Pseudomonadati</taxon>
        <taxon>Bacteroidota</taxon>
        <taxon>Cytophagia</taxon>
        <taxon>Cytophagales</taxon>
        <taxon>Rhodocytophagaceae</taxon>
        <taxon>Rhodocytophaga</taxon>
    </lineage>
</organism>
<dbReference type="PANTHER" id="PTHR30371:SF0">
    <property type="entry name" value="SEC-INDEPENDENT PROTEIN TRANSLOCASE PROTEIN TATC, CHLOROPLASTIC-RELATED"/>
    <property type="match status" value="1"/>
</dbReference>
<comment type="caution">
    <text evidence="6">The sequence shown here is derived from an EMBL/GenBank/DDBJ whole genome shotgun (WGS) entry which is preliminary data.</text>
</comment>
<feature type="transmembrane region" description="Helical" evidence="5">
    <location>
        <begin position="84"/>
        <end position="105"/>
    </location>
</feature>
<keyword evidence="5" id="KW-1003">Cell membrane</keyword>
<name>A0ABT8RAF6_9BACT</name>
<sequence>MSFIDHLEELRWHVVRSVAAIFVFGFIAFTNKELFFGKIILGPSKIDFWTYRMFCKLGQLMDSNALCIEKLNFVIQAREMTEQFTMHLGSSIVIGLVLAFPYAFWEMWRFIKPGLHPTERRMTTGATFFVSLLFLLGVMFGYFIAAPLSINFLANYQIDESIVNEFNISSYISTLVTLVIGCGLMFQLPMLVFVLAKMGIITPTLMRQYRKHSIVVILIVAAVITPPDVISQILISIPLFLLYEISITICARVVRAKLKELSMEENT</sequence>
<keyword evidence="2 5" id="KW-0812">Transmembrane</keyword>
<keyword evidence="5" id="KW-0653">Protein transport</keyword>
<accession>A0ABT8RAF6</accession>
<reference evidence="6" key="1">
    <citation type="submission" date="2023-07" db="EMBL/GenBank/DDBJ databases">
        <title>The genome sequence of Rhodocytophaga aerolata KACC 12507.</title>
        <authorList>
            <person name="Zhang X."/>
        </authorList>
    </citation>
    <scope>NUCLEOTIDE SEQUENCE</scope>
    <source>
        <strain evidence="6">KACC 12507</strain>
    </source>
</reference>
<comment type="similarity">
    <text evidence="5">Belongs to the TatC family.</text>
</comment>
<comment type="subcellular location">
    <subcellularLocation>
        <location evidence="5">Cell membrane</location>
        <topology evidence="5">Multi-pass membrane protein</topology>
    </subcellularLocation>
    <subcellularLocation>
        <location evidence="1">Membrane</location>
        <topology evidence="1">Multi-pass membrane protein</topology>
    </subcellularLocation>
</comment>
<comment type="caution">
    <text evidence="5">Lacks conserved residue(s) required for the propagation of feature annotation.</text>
</comment>
<proteinExistence type="inferred from homology"/>
<evidence type="ECO:0000256" key="5">
    <source>
        <dbReference type="HAMAP-Rule" id="MF_00902"/>
    </source>
</evidence>
<feature type="transmembrane region" description="Helical" evidence="5">
    <location>
        <begin position="126"/>
        <end position="150"/>
    </location>
</feature>
<feature type="transmembrane region" description="Helical" evidence="5">
    <location>
        <begin position="12"/>
        <end position="29"/>
    </location>
</feature>
<evidence type="ECO:0000256" key="1">
    <source>
        <dbReference type="ARBA" id="ARBA00004141"/>
    </source>
</evidence>
<feature type="transmembrane region" description="Helical" evidence="5">
    <location>
        <begin position="208"/>
        <end position="227"/>
    </location>
</feature>
<dbReference type="NCBIfam" id="TIGR00945">
    <property type="entry name" value="tatC"/>
    <property type="match status" value="1"/>
</dbReference>
<dbReference type="EMBL" id="JAUKPO010000016">
    <property type="protein sequence ID" value="MDO1449090.1"/>
    <property type="molecule type" value="Genomic_DNA"/>
</dbReference>
<keyword evidence="5" id="KW-0811">Translocation</keyword>
<dbReference type="Pfam" id="PF00902">
    <property type="entry name" value="TatC"/>
    <property type="match status" value="1"/>
</dbReference>
<dbReference type="HAMAP" id="MF_00902">
    <property type="entry name" value="TatC"/>
    <property type="match status" value="1"/>
</dbReference>
<dbReference type="PANTHER" id="PTHR30371">
    <property type="entry name" value="SEC-INDEPENDENT PROTEIN TRANSLOCASE PROTEIN TATC"/>
    <property type="match status" value="1"/>
</dbReference>
<protein>
    <recommendedName>
        <fullName evidence="5">Sec-independent protein translocase protein TatC</fullName>
    </recommendedName>
</protein>
<dbReference type="PRINTS" id="PR01840">
    <property type="entry name" value="TATCFAMILY"/>
</dbReference>
<feature type="transmembrane region" description="Helical" evidence="5">
    <location>
        <begin position="170"/>
        <end position="196"/>
    </location>
</feature>
<comment type="function">
    <text evidence="5">Part of the twin-arginine translocation (Tat) system that transports large folded proteins containing a characteristic twin-arginine motif in their signal peptide across membranes.</text>
</comment>
<evidence type="ECO:0000256" key="3">
    <source>
        <dbReference type="ARBA" id="ARBA00022989"/>
    </source>
</evidence>
<keyword evidence="4 5" id="KW-0472">Membrane</keyword>
<evidence type="ECO:0000313" key="7">
    <source>
        <dbReference type="Proteomes" id="UP001168528"/>
    </source>
</evidence>
<keyword evidence="3 5" id="KW-1133">Transmembrane helix</keyword>
<keyword evidence="5" id="KW-0813">Transport</keyword>
<evidence type="ECO:0000256" key="2">
    <source>
        <dbReference type="ARBA" id="ARBA00022692"/>
    </source>
</evidence>
<evidence type="ECO:0000256" key="4">
    <source>
        <dbReference type="ARBA" id="ARBA00023136"/>
    </source>
</evidence>